<protein>
    <recommendedName>
        <fullName evidence="2">TGF-beta propeptide domain-containing protein</fullName>
    </recommendedName>
</protein>
<proteinExistence type="predicted"/>
<reference evidence="4" key="1">
    <citation type="submission" date="2010-06" db="EMBL/GenBank/DDBJ databases">
        <authorList>
            <person name="Jiang H."/>
            <person name="Abraham K."/>
            <person name="Ali S."/>
            <person name="Alsbrooks S.L."/>
            <person name="Anim B.N."/>
            <person name="Anosike U.S."/>
            <person name="Attaway T."/>
            <person name="Bandaranaike D.P."/>
            <person name="Battles P.K."/>
            <person name="Bell S.N."/>
            <person name="Bell A.V."/>
            <person name="Beltran B."/>
            <person name="Bickham C."/>
            <person name="Bustamante Y."/>
            <person name="Caleb T."/>
            <person name="Canada A."/>
            <person name="Cardenas V."/>
            <person name="Carter K."/>
            <person name="Chacko J."/>
            <person name="Chandrabose M.N."/>
            <person name="Chavez D."/>
            <person name="Chavez A."/>
            <person name="Chen L."/>
            <person name="Chu H.-S."/>
            <person name="Claassen K.J."/>
            <person name="Cockrell R."/>
            <person name="Collins M."/>
            <person name="Cooper J.A."/>
            <person name="Cree A."/>
            <person name="Curry S.M."/>
            <person name="Da Y."/>
            <person name="Dao M.D."/>
            <person name="Das B."/>
            <person name="Davila M.-L."/>
            <person name="Davy-Carroll L."/>
            <person name="Denson S."/>
            <person name="Dinh H."/>
            <person name="Ebong V.E."/>
            <person name="Edwards J.R."/>
            <person name="Egan A."/>
            <person name="El-Daye J."/>
            <person name="Escobedo L."/>
            <person name="Fernandez S."/>
            <person name="Fernando P.R."/>
            <person name="Flagg N."/>
            <person name="Forbes L.D."/>
            <person name="Fowler R.G."/>
            <person name="Fu Q."/>
            <person name="Gabisi R.A."/>
            <person name="Ganer J."/>
            <person name="Garbino Pronczuk A."/>
            <person name="Garcia R.M."/>
            <person name="Garner T."/>
            <person name="Garrett T.E."/>
            <person name="Gonzalez D.A."/>
            <person name="Hamid H."/>
            <person name="Hawkins E.S."/>
            <person name="Hirani K."/>
            <person name="Hogues M.E."/>
            <person name="Hollins B."/>
            <person name="Hsiao C.-H."/>
            <person name="Jabil R."/>
            <person name="James M.L."/>
            <person name="Jhangiani S.N."/>
            <person name="Johnson B."/>
            <person name="Johnson Q."/>
            <person name="Joshi V."/>
            <person name="Kalu J.B."/>
            <person name="Kam C."/>
            <person name="Kashfia A."/>
            <person name="Keebler J."/>
            <person name="Kisamo H."/>
            <person name="Kovar C.L."/>
            <person name="Lago L.A."/>
            <person name="Lai C.-Y."/>
            <person name="Laidlaw J."/>
            <person name="Lara F."/>
            <person name="Le T.-K."/>
            <person name="Lee S.L."/>
            <person name="Legall F.H."/>
            <person name="Lemon S.J."/>
            <person name="Lewis L.R."/>
            <person name="Li B."/>
            <person name="Liu Y."/>
            <person name="Liu Y.-S."/>
            <person name="Lopez J."/>
            <person name="Lozado R.J."/>
            <person name="Lu J."/>
            <person name="Madu R.C."/>
            <person name="Maheshwari M."/>
            <person name="Maheshwari R."/>
            <person name="Malloy K."/>
            <person name="Martinez E."/>
            <person name="Mathew T."/>
            <person name="Mercado I.C."/>
            <person name="Mercado C."/>
            <person name="Meyer B."/>
            <person name="Montgomery K."/>
            <person name="Morgan M.B."/>
            <person name="Munidasa M."/>
            <person name="Nazareth L.V."/>
            <person name="Nelson J."/>
            <person name="Ng B.M."/>
            <person name="Nguyen N.B."/>
            <person name="Nguyen P.Q."/>
            <person name="Nguyen T."/>
            <person name="Obregon M."/>
            <person name="Okwuonu G.O."/>
            <person name="Onwere C.G."/>
            <person name="Orozco G."/>
            <person name="Parra A."/>
            <person name="Patel S."/>
            <person name="Patil S."/>
            <person name="Perez A."/>
            <person name="Perez Y."/>
            <person name="Pham C."/>
            <person name="Primus E.L."/>
            <person name="Pu L.-L."/>
            <person name="Puazo M."/>
            <person name="Qin X."/>
            <person name="Quiroz J.B."/>
            <person name="Reese J."/>
            <person name="Richards S."/>
            <person name="Rives C.M."/>
            <person name="Robberts R."/>
            <person name="Ruiz S.J."/>
            <person name="Ruiz M.J."/>
            <person name="Santibanez J."/>
            <person name="Schneider B.W."/>
            <person name="Sisson I."/>
            <person name="Smith M."/>
            <person name="Sodergren E."/>
            <person name="Song X.-Z."/>
            <person name="Song B.B."/>
            <person name="Summersgill H."/>
            <person name="Thelus R."/>
            <person name="Thornton R.D."/>
            <person name="Trejos Z.Y."/>
            <person name="Usmani K."/>
            <person name="Vattathil S."/>
            <person name="Villasana D."/>
            <person name="Walker D.L."/>
            <person name="Wang S."/>
            <person name="Wang K."/>
            <person name="White C.S."/>
            <person name="Williams A.C."/>
            <person name="Williamson J."/>
            <person name="Wilson K."/>
            <person name="Woghiren I.O."/>
            <person name="Woodworth J.R."/>
            <person name="Worley K.C."/>
            <person name="Wright R.A."/>
            <person name="Wu W."/>
            <person name="Young L."/>
            <person name="Zhang L."/>
            <person name="Zhang J."/>
            <person name="Zhu Y."/>
            <person name="Muzny D.M."/>
            <person name="Weinstock G."/>
            <person name="Gibbs R.A."/>
        </authorList>
    </citation>
    <scope>NUCLEOTIDE SEQUENCE [LARGE SCALE GENOMIC DNA]</scope>
    <source>
        <strain evidence="4">LSR1</strain>
    </source>
</reference>
<dbReference type="Pfam" id="PF00688">
    <property type="entry name" value="TGFb_propeptide"/>
    <property type="match status" value="1"/>
</dbReference>
<dbReference type="InterPro" id="IPR001111">
    <property type="entry name" value="TGF-b_propeptide"/>
</dbReference>
<dbReference type="RefSeq" id="XP_003240932.1">
    <property type="nucleotide sequence ID" value="XM_003240884.3"/>
</dbReference>
<keyword evidence="1" id="KW-0732">Signal</keyword>
<dbReference type="GeneID" id="100575681"/>
<evidence type="ECO:0000256" key="1">
    <source>
        <dbReference type="SAM" id="SignalP"/>
    </source>
</evidence>
<accession>A0A8R2AAL6</accession>
<feature type="domain" description="TGF-beta propeptide" evidence="2">
    <location>
        <begin position="195"/>
        <end position="362"/>
    </location>
</feature>
<dbReference type="OrthoDB" id="6287506at2759"/>
<dbReference type="Proteomes" id="UP000007819">
    <property type="component" value="Chromosome A2"/>
</dbReference>
<feature type="chain" id="PRO_5035787406" description="TGF-beta propeptide domain-containing protein" evidence="1">
    <location>
        <begin position="27"/>
        <end position="534"/>
    </location>
</feature>
<dbReference type="KEGG" id="api:100575681"/>
<sequence>MMKMTPRLLVVNAMVLLWMVAVRVHSLPVTDSEELEIKETAESSPNPSVVQMVPIHQLTDPNSAFALILNNQLLKISEQDLQAIETGLTGIKTETASNDDQGMMTGDMSSPATTFERATVMPRNYSDEMSRREKNRTLRIQIIHKKLLNFMERNHLPPSLMTKKDPSSVIPIQKSDAKGKCYEKMNNFPFYPSDTFIEKTQSFYPICELPKHTNEDAWNTKELMNLMFNISLPKSSEGITVNVNTARLRLYKQFVSCYSQTSNETDDSQSCQPTLFVTKKQSNLTNASVVPIIMDERLIRVSIYLNIRSLKRKRVIKRKLLDSRMVPYFSEKWTEWNIRNAAKAWHKNPARNYGISIEVEDEYGNYLPVAKFFRPINCSDDGQMMTPKTIPGLVMEVVHNSYDVPIRNPTATANNSNTNADDALALSFNMHMYPIIDVTTVEIPKSEANNAMSYLNAKNTLEQVGGRGAGLSQWQEYMIAKLQHWIQHGIQHQNNSTISGSLSKDGHELRDQIIPQSINQWNVQHKSTTTETPD</sequence>
<reference evidence="3" key="2">
    <citation type="submission" date="2022-06" db="UniProtKB">
        <authorList>
            <consortium name="EnsemblMetazoa"/>
        </authorList>
    </citation>
    <scope>IDENTIFICATION</scope>
</reference>
<keyword evidence="4" id="KW-1185">Reference proteome</keyword>
<dbReference type="Gene3D" id="2.60.120.970">
    <property type="match status" value="1"/>
</dbReference>
<evidence type="ECO:0000313" key="4">
    <source>
        <dbReference type="Proteomes" id="UP000007819"/>
    </source>
</evidence>
<dbReference type="EnsemblMetazoa" id="XM_003240884.4">
    <property type="protein sequence ID" value="XP_003240932.1"/>
    <property type="gene ID" value="LOC100575681"/>
</dbReference>
<feature type="signal peptide" evidence="1">
    <location>
        <begin position="1"/>
        <end position="26"/>
    </location>
</feature>
<evidence type="ECO:0000259" key="2">
    <source>
        <dbReference type="Pfam" id="PF00688"/>
    </source>
</evidence>
<evidence type="ECO:0000313" key="3">
    <source>
        <dbReference type="EnsemblMetazoa" id="XP_003240932.1"/>
    </source>
</evidence>
<name>A0A8R2AAL6_ACYPI</name>
<dbReference type="AlphaFoldDB" id="A0A8R2AAL6"/>
<organism evidence="3 4">
    <name type="scientific">Acyrthosiphon pisum</name>
    <name type="common">Pea aphid</name>
    <dbReference type="NCBI Taxonomy" id="7029"/>
    <lineage>
        <taxon>Eukaryota</taxon>
        <taxon>Metazoa</taxon>
        <taxon>Ecdysozoa</taxon>
        <taxon>Arthropoda</taxon>
        <taxon>Hexapoda</taxon>
        <taxon>Insecta</taxon>
        <taxon>Pterygota</taxon>
        <taxon>Neoptera</taxon>
        <taxon>Paraneoptera</taxon>
        <taxon>Hemiptera</taxon>
        <taxon>Sternorrhyncha</taxon>
        <taxon>Aphidomorpha</taxon>
        <taxon>Aphidoidea</taxon>
        <taxon>Aphididae</taxon>
        <taxon>Macrosiphini</taxon>
        <taxon>Acyrthosiphon</taxon>
    </lineage>
</organism>